<evidence type="ECO:0000256" key="7">
    <source>
        <dbReference type="ARBA" id="ARBA00023128"/>
    </source>
</evidence>
<proteinExistence type="inferred from homology"/>
<reference evidence="10" key="1">
    <citation type="submission" date="2023-07" db="EMBL/GenBank/DDBJ databases">
        <title>Chromosome-level genome assembly of Artemia franciscana.</title>
        <authorList>
            <person name="Jo E."/>
        </authorList>
    </citation>
    <scope>NUCLEOTIDE SEQUENCE</scope>
    <source>
        <tissue evidence="10">Whole body</tissue>
    </source>
</reference>
<feature type="transmembrane region" description="Helical" evidence="9">
    <location>
        <begin position="150"/>
        <end position="168"/>
    </location>
</feature>
<comment type="caution">
    <text evidence="10">The sequence shown here is derived from an EMBL/GenBank/DDBJ whole genome shotgun (WGS) entry which is preliminary data.</text>
</comment>
<organism evidence="10 11">
    <name type="scientific">Artemia franciscana</name>
    <name type="common">Brine shrimp</name>
    <name type="synonym">Artemia sanfranciscana</name>
    <dbReference type="NCBI Taxonomy" id="6661"/>
    <lineage>
        <taxon>Eukaryota</taxon>
        <taxon>Metazoa</taxon>
        <taxon>Ecdysozoa</taxon>
        <taxon>Arthropoda</taxon>
        <taxon>Crustacea</taxon>
        <taxon>Branchiopoda</taxon>
        <taxon>Anostraca</taxon>
        <taxon>Artemiidae</taxon>
        <taxon>Artemia</taxon>
    </lineage>
</organism>
<evidence type="ECO:0000256" key="2">
    <source>
        <dbReference type="ARBA" id="ARBA00004448"/>
    </source>
</evidence>
<dbReference type="EMBL" id="JAVRJZ010000016">
    <property type="protein sequence ID" value="KAK2711368.1"/>
    <property type="molecule type" value="Genomic_DNA"/>
</dbReference>
<evidence type="ECO:0000313" key="11">
    <source>
        <dbReference type="Proteomes" id="UP001187531"/>
    </source>
</evidence>
<comment type="subcellular location">
    <subcellularLocation>
        <location evidence="2">Mitochondrion inner membrane</location>
        <topology evidence="2">Multi-pass membrane protein</topology>
    </subcellularLocation>
</comment>
<comment type="function">
    <text evidence="1">Plays a role in mitochondrial morphogenesis.</text>
</comment>
<dbReference type="GO" id="GO:0007007">
    <property type="term" value="P:inner mitochondrial membrane organization"/>
    <property type="evidence" value="ECO:0007669"/>
    <property type="project" value="TreeGrafter"/>
</dbReference>
<dbReference type="PANTHER" id="PTHR15099:SF2">
    <property type="entry name" value="TRANSMEMBRANE PROTEIN 11, MITOCHONDRIAL"/>
    <property type="match status" value="1"/>
</dbReference>
<evidence type="ECO:0000256" key="5">
    <source>
        <dbReference type="ARBA" id="ARBA00022792"/>
    </source>
</evidence>
<keyword evidence="6 9" id="KW-1133">Transmembrane helix</keyword>
<dbReference type="GO" id="GO:0005743">
    <property type="term" value="C:mitochondrial inner membrane"/>
    <property type="evidence" value="ECO:0007669"/>
    <property type="project" value="UniProtKB-SubCell"/>
</dbReference>
<keyword evidence="7" id="KW-0496">Mitochondrion</keyword>
<accession>A0AA88HHF3</accession>
<keyword evidence="4 9" id="KW-0812">Transmembrane</keyword>
<gene>
    <name evidence="10" type="ORF">QYM36_012523</name>
</gene>
<evidence type="ECO:0000256" key="1">
    <source>
        <dbReference type="ARBA" id="ARBA00002812"/>
    </source>
</evidence>
<dbReference type="InterPro" id="IPR026120">
    <property type="entry name" value="TMEM11"/>
</dbReference>
<feature type="transmembrane region" description="Helical" evidence="9">
    <location>
        <begin position="63"/>
        <end position="82"/>
    </location>
</feature>
<evidence type="ECO:0000256" key="9">
    <source>
        <dbReference type="SAM" id="Phobius"/>
    </source>
</evidence>
<evidence type="ECO:0008006" key="12">
    <source>
        <dbReference type="Google" id="ProtNLM"/>
    </source>
</evidence>
<protein>
    <recommendedName>
        <fullName evidence="12">Transmembrane protein 11</fullName>
    </recommendedName>
</protein>
<evidence type="ECO:0000313" key="10">
    <source>
        <dbReference type="EMBL" id="KAK2711368.1"/>
    </source>
</evidence>
<feature type="transmembrane region" description="Helical" evidence="9">
    <location>
        <begin position="88"/>
        <end position="107"/>
    </location>
</feature>
<evidence type="ECO:0000256" key="3">
    <source>
        <dbReference type="ARBA" id="ARBA00006060"/>
    </source>
</evidence>
<dbReference type="AlphaFoldDB" id="A0AA88HHF3"/>
<dbReference type="Proteomes" id="UP001187531">
    <property type="component" value="Unassembled WGS sequence"/>
</dbReference>
<dbReference type="PANTHER" id="PTHR15099">
    <property type="entry name" value="PROTEIN PM1"/>
    <property type="match status" value="1"/>
</dbReference>
<evidence type="ECO:0000256" key="4">
    <source>
        <dbReference type="ARBA" id="ARBA00022692"/>
    </source>
</evidence>
<evidence type="ECO:0000256" key="6">
    <source>
        <dbReference type="ARBA" id="ARBA00022989"/>
    </source>
</evidence>
<name>A0AA88HHF3_ARTSF</name>
<sequence>MEDDFDVNRQEIGFVREVYGDSNTGEQFEIELENALEAGYEVIVIEPHRLGDETARWIQVGNCLHKTAVLAGFGTILIGSAFKNRTFVYLPLGALSFLCTAIYTLSWQSDPCCKYQIESDTNRLARIPLRSLTSSTPVVLVRRDDSRRRTLHCVMTFCAIGLCVYRLVRR</sequence>
<keyword evidence="8 9" id="KW-0472">Membrane</keyword>
<keyword evidence="5" id="KW-0999">Mitochondrion inner membrane</keyword>
<evidence type="ECO:0000256" key="8">
    <source>
        <dbReference type="ARBA" id="ARBA00023136"/>
    </source>
</evidence>
<keyword evidence="11" id="KW-1185">Reference proteome</keyword>
<comment type="similarity">
    <text evidence="3">Belongs to the TMEM11 family.</text>
</comment>
<dbReference type="Pfam" id="PF14972">
    <property type="entry name" value="Mito_morph_reg"/>
    <property type="match status" value="1"/>
</dbReference>